<sequence>MPYLKHLTRKEVLDEDCKINWRGTIDAGECLPPTEWTGQIHSCSVQWTHKAQDLLQLNCRYDGSDEMDIKRLTESLLSPLIHLPEPENGTAKFVTIVAPPHRSTSGWSRFLQHFTTKYTHEHVTVYVGDHERTYHIYFVRNWSSFTVTWITWMTDTNIRYMYAGRELESRSAMSDSCSEYVAMHSHSRWI</sequence>
<dbReference type="Proteomes" id="UP000663193">
    <property type="component" value="Chromosome 23"/>
</dbReference>
<evidence type="ECO:0000313" key="2">
    <source>
        <dbReference type="Proteomes" id="UP000663193"/>
    </source>
</evidence>
<gene>
    <name evidence="1" type="ORF">JI435_309660</name>
</gene>
<dbReference type="AlphaFoldDB" id="A0A7U2IDD7"/>
<dbReference type="VEuPathDB" id="FungiDB:JI435_309660"/>
<protein>
    <submittedName>
        <fullName evidence="1">Uncharacterized protein</fullName>
    </submittedName>
</protein>
<evidence type="ECO:0000313" key="1">
    <source>
        <dbReference type="EMBL" id="QRD07743.1"/>
    </source>
</evidence>
<accession>A0A7U2IDD7</accession>
<dbReference type="EMBL" id="CP069045">
    <property type="protein sequence ID" value="QRD07743.1"/>
    <property type="molecule type" value="Genomic_DNA"/>
</dbReference>
<organism evidence="1 2">
    <name type="scientific">Phaeosphaeria nodorum (strain SN15 / ATCC MYA-4574 / FGSC 10173)</name>
    <name type="common">Glume blotch fungus</name>
    <name type="synonym">Parastagonospora nodorum</name>
    <dbReference type="NCBI Taxonomy" id="321614"/>
    <lineage>
        <taxon>Eukaryota</taxon>
        <taxon>Fungi</taxon>
        <taxon>Dikarya</taxon>
        <taxon>Ascomycota</taxon>
        <taxon>Pezizomycotina</taxon>
        <taxon>Dothideomycetes</taxon>
        <taxon>Pleosporomycetidae</taxon>
        <taxon>Pleosporales</taxon>
        <taxon>Pleosporineae</taxon>
        <taxon>Phaeosphaeriaceae</taxon>
        <taxon>Parastagonospora</taxon>
    </lineage>
</organism>
<proteinExistence type="predicted"/>
<name>A0A7U2IDD7_PHANO</name>
<reference evidence="2" key="1">
    <citation type="journal article" date="2021" name="BMC Genomics">
        <title>Chromosome-level genome assembly and manually-curated proteome of model necrotroph Parastagonospora nodorum Sn15 reveals a genome-wide trove of candidate effector homologs, and redundancy of virulence-related functions within an accessory chromosome.</title>
        <authorList>
            <person name="Bertazzoni S."/>
            <person name="Jones D.A.B."/>
            <person name="Phan H.T."/>
            <person name="Tan K.-C."/>
            <person name="Hane J.K."/>
        </authorList>
    </citation>
    <scope>NUCLEOTIDE SEQUENCE [LARGE SCALE GENOMIC DNA]</scope>
    <source>
        <strain evidence="2">SN15 / ATCC MYA-4574 / FGSC 10173)</strain>
    </source>
</reference>
<keyword evidence="2" id="KW-1185">Reference proteome</keyword>